<proteinExistence type="predicted"/>
<dbReference type="EMBL" id="LAZR01047162">
    <property type="protein sequence ID" value="KKK94862.1"/>
    <property type="molecule type" value="Genomic_DNA"/>
</dbReference>
<dbReference type="GO" id="GO:0030170">
    <property type="term" value="F:pyridoxal phosphate binding"/>
    <property type="evidence" value="ECO:0007669"/>
    <property type="project" value="InterPro"/>
</dbReference>
<keyword evidence="2" id="KW-0032">Aminotransferase</keyword>
<gene>
    <name evidence="5" type="ORF">LCGC14_2678560</name>
</gene>
<evidence type="ECO:0000256" key="2">
    <source>
        <dbReference type="ARBA" id="ARBA00022576"/>
    </source>
</evidence>
<dbReference type="InterPro" id="IPR015424">
    <property type="entry name" value="PyrdxlP-dep_Trfase"/>
</dbReference>
<evidence type="ECO:0000256" key="3">
    <source>
        <dbReference type="ARBA" id="ARBA00022679"/>
    </source>
</evidence>
<dbReference type="SUPFAM" id="SSF53383">
    <property type="entry name" value="PLP-dependent transferases"/>
    <property type="match status" value="1"/>
</dbReference>
<dbReference type="CDD" id="cd00609">
    <property type="entry name" value="AAT_like"/>
    <property type="match status" value="1"/>
</dbReference>
<reference evidence="5" key="1">
    <citation type="journal article" date="2015" name="Nature">
        <title>Complex archaea that bridge the gap between prokaryotes and eukaryotes.</title>
        <authorList>
            <person name="Spang A."/>
            <person name="Saw J.H."/>
            <person name="Jorgensen S.L."/>
            <person name="Zaremba-Niedzwiedzka K."/>
            <person name="Martijn J."/>
            <person name="Lind A.E."/>
            <person name="van Eijk R."/>
            <person name="Schleper C."/>
            <person name="Guy L."/>
            <person name="Ettema T.J."/>
        </authorList>
    </citation>
    <scope>NUCLEOTIDE SEQUENCE</scope>
</reference>
<protein>
    <recommendedName>
        <fullName evidence="4">Aminotransferase class I/classII large domain-containing protein</fullName>
    </recommendedName>
</protein>
<dbReference type="PANTHER" id="PTHR42832:SF3">
    <property type="entry name" value="L-GLUTAMINE--4-(METHYLSULFANYL)-2-OXOBUTANOATE AMINOTRANSFERASE"/>
    <property type="match status" value="1"/>
</dbReference>
<dbReference type="InterPro" id="IPR050881">
    <property type="entry name" value="LL-DAP_aminotransferase"/>
</dbReference>
<accession>A0A0F8ZM34</accession>
<keyword evidence="3" id="KW-0808">Transferase</keyword>
<comment type="caution">
    <text evidence="5">The sequence shown here is derived from an EMBL/GenBank/DDBJ whole genome shotgun (WGS) entry which is preliminary data.</text>
</comment>
<sequence length="266" mass="29724">MQYPERFSNLPAYAFPRLRALLDAHAPGGEVTHMSIGEPRHPAPAWVGDVMAEHIHEFQIYPPNDGTPELLAAISAWLNWRYDVTTDPETQIMALNGTREGLFNASVALCPEVKNGRRPLVLMPNPFYQVYAVAALAMGAEPAYVPATQETGFLPDFAGLPPEMLDRTAIVYVCSPANPQGAVASADYWRTLLDLAERHDFRIFADECYSEIYRDARPTGAMQVAQEMAEEQPNKYFYADQYNNPANWQAHYETTGPEIWNQSLGG</sequence>
<dbReference type="PANTHER" id="PTHR42832">
    <property type="entry name" value="AMINO ACID AMINOTRANSFERASE"/>
    <property type="match status" value="1"/>
</dbReference>
<dbReference type="InterPro" id="IPR015422">
    <property type="entry name" value="PyrdxlP-dep_Trfase_small"/>
</dbReference>
<dbReference type="SUPFAM" id="SSF53686">
    <property type="entry name" value="Tryptophan synthase beta subunit-like PLP-dependent enzymes"/>
    <property type="match status" value="1"/>
</dbReference>
<dbReference type="Pfam" id="PF00155">
    <property type="entry name" value="Aminotran_1_2"/>
    <property type="match status" value="1"/>
</dbReference>
<dbReference type="InterPro" id="IPR015421">
    <property type="entry name" value="PyrdxlP-dep_Trfase_major"/>
</dbReference>
<dbReference type="Gene3D" id="3.90.1150.10">
    <property type="entry name" value="Aspartate Aminotransferase, domain 1"/>
    <property type="match status" value="1"/>
</dbReference>
<evidence type="ECO:0000313" key="5">
    <source>
        <dbReference type="EMBL" id="KKK94862.1"/>
    </source>
</evidence>
<organism evidence="5">
    <name type="scientific">marine sediment metagenome</name>
    <dbReference type="NCBI Taxonomy" id="412755"/>
    <lineage>
        <taxon>unclassified sequences</taxon>
        <taxon>metagenomes</taxon>
        <taxon>ecological metagenomes</taxon>
    </lineage>
</organism>
<dbReference type="InterPro" id="IPR004839">
    <property type="entry name" value="Aminotransferase_I/II_large"/>
</dbReference>
<feature type="domain" description="Aminotransferase class I/classII large" evidence="4">
    <location>
        <begin position="31"/>
        <end position="217"/>
    </location>
</feature>
<comment type="cofactor">
    <cofactor evidence="1">
        <name>pyridoxal 5'-phosphate</name>
        <dbReference type="ChEBI" id="CHEBI:597326"/>
    </cofactor>
</comment>
<dbReference type="Gene3D" id="3.40.640.10">
    <property type="entry name" value="Type I PLP-dependent aspartate aminotransferase-like (Major domain)"/>
    <property type="match status" value="1"/>
</dbReference>
<dbReference type="InterPro" id="IPR036052">
    <property type="entry name" value="TrpB-like_PALP_sf"/>
</dbReference>
<dbReference type="GO" id="GO:0008483">
    <property type="term" value="F:transaminase activity"/>
    <property type="evidence" value="ECO:0007669"/>
    <property type="project" value="UniProtKB-KW"/>
</dbReference>
<name>A0A0F8ZM34_9ZZZZ</name>
<evidence type="ECO:0000259" key="4">
    <source>
        <dbReference type="Pfam" id="PF00155"/>
    </source>
</evidence>
<dbReference type="AlphaFoldDB" id="A0A0F8ZM34"/>
<evidence type="ECO:0000256" key="1">
    <source>
        <dbReference type="ARBA" id="ARBA00001933"/>
    </source>
</evidence>